<sequence length="74" mass="8264">MIFLNAPIMQDKIIEFVNGYTENGLTFKLKSQKGMKLVFETNAEDLEAAAKLVKNAIHAQSWGAVLYFQAGVEK</sequence>
<proteinExistence type="predicted"/>
<dbReference type="Proteomes" id="UP001597244">
    <property type="component" value="Unassembled WGS sequence"/>
</dbReference>
<accession>A0ABW4DNI2</accession>
<dbReference type="EMBL" id="JBHTOF010000020">
    <property type="protein sequence ID" value="MFD1464901.1"/>
    <property type="molecule type" value="Genomic_DNA"/>
</dbReference>
<comment type="caution">
    <text evidence="1">The sequence shown here is derived from an EMBL/GenBank/DDBJ whole genome shotgun (WGS) entry which is preliminary data.</text>
</comment>
<protein>
    <submittedName>
        <fullName evidence="1">Uncharacterized protein</fullName>
    </submittedName>
</protein>
<organism evidence="1 2">
    <name type="scientific">Lapidilactobacillus mulanensis</name>
    <dbReference type="NCBI Taxonomy" id="2485999"/>
    <lineage>
        <taxon>Bacteria</taxon>
        <taxon>Bacillati</taxon>
        <taxon>Bacillota</taxon>
        <taxon>Bacilli</taxon>
        <taxon>Lactobacillales</taxon>
        <taxon>Lactobacillaceae</taxon>
        <taxon>Lapidilactobacillus</taxon>
    </lineage>
</organism>
<evidence type="ECO:0000313" key="2">
    <source>
        <dbReference type="Proteomes" id="UP001597244"/>
    </source>
</evidence>
<evidence type="ECO:0000313" key="1">
    <source>
        <dbReference type="EMBL" id="MFD1464901.1"/>
    </source>
</evidence>
<keyword evidence="2" id="KW-1185">Reference proteome</keyword>
<reference evidence="2" key="1">
    <citation type="journal article" date="2019" name="Int. J. Syst. Evol. Microbiol.">
        <title>The Global Catalogue of Microorganisms (GCM) 10K type strain sequencing project: providing services to taxonomists for standard genome sequencing and annotation.</title>
        <authorList>
            <consortium name="The Broad Institute Genomics Platform"/>
            <consortium name="The Broad Institute Genome Sequencing Center for Infectious Disease"/>
            <person name="Wu L."/>
            <person name="Ma J."/>
        </authorList>
    </citation>
    <scope>NUCLEOTIDE SEQUENCE [LARGE SCALE GENOMIC DNA]</scope>
    <source>
        <strain evidence="2">CCM 8951</strain>
    </source>
</reference>
<dbReference type="RefSeq" id="WP_125576134.1">
    <property type="nucleotide sequence ID" value="NZ_JBHTOF010000020.1"/>
</dbReference>
<name>A0ABW4DNI2_9LACO</name>
<gene>
    <name evidence="1" type="ORF">ACFQ4L_02185</name>
</gene>